<dbReference type="Proteomes" id="UP000758155">
    <property type="component" value="Unassembled WGS sequence"/>
</dbReference>
<gene>
    <name evidence="2" type="ORF">E8E12_003159</name>
</gene>
<organism evidence="2 3">
    <name type="scientific">Didymella heteroderae</name>
    <dbReference type="NCBI Taxonomy" id="1769908"/>
    <lineage>
        <taxon>Eukaryota</taxon>
        <taxon>Fungi</taxon>
        <taxon>Dikarya</taxon>
        <taxon>Ascomycota</taxon>
        <taxon>Pezizomycotina</taxon>
        <taxon>Dothideomycetes</taxon>
        <taxon>Pleosporomycetidae</taxon>
        <taxon>Pleosporales</taxon>
        <taxon>Pleosporineae</taxon>
        <taxon>Didymellaceae</taxon>
        <taxon>Didymella</taxon>
    </lineage>
</organism>
<sequence>MNWITNIFVAFMAIAHDNSWFATDPAASFALAEAHCMLPTPHCLCQAKIVHARLVQEHLEAYWGSVNEERAGIEQEKQARKTHDLYVAQQLAKGDKWDKWELDLQVTFRFDSSSSTAESQRFQTPRQQTPTFSPSIDKRERDPARYDELSRTSANSKENPWLQSPGKYSPATGSPLITSLPATASPFPSAELFFPLAPVTEEAEVPRERK</sequence>
<evidence type="ECO:0000313" key="2">
    <source>
        <dbReference type="EMBL" id="KAF3042106.1"/>
    </source>
</evidence>
<evidence type="ECO:0000256" key="1">
    <source>
        <dbReference type="SAM" id="MobiDB-lite"/>
    </source>
</evidence>
<dbReference type="OrthoDB" id="3794199at2759"/>
<accession>A0A9P4WU89</accession>
<protein>
    <submittedName>
        <fullName evidence="2">Uncharacterized protein</fullName>
    </submittedName>
</protein>
<feature type="compositionally biased region" description="Basic and acidic residues" evidence="1">
    <location>
        <begin position="136"/>
        <end position="150"/>
    </location>
</feature>
<feature type="region of interest" description="Disordered" evidence="1">
    <location>
        <begin position="115"/>
        <end position="182"/>
    </location>
</feature>
<dbReference type="AlphaFoldDB" id="A0A9P4WU89"/>
<reference evidence="2" key="1">
    <citation type="submission" date="2019-04" db="EMBL/GenBank/DDBJ databases">
        <title>Sequencing of skin fungus with MAO and IRED activity.</title>
        <authorList>
            <person name="Marsaioli A.J."/>
            <person name="Bonatto J.M.C."/>
            <person name="Reis Junior O."/>
        </authorList>
    </citation>
    <scope>NUCLEOTIDE SEQUENCE</scope>
    <source>
        <strain evidence="2">28M1</strain>
    </source>
</reference>
<feature type="compositionally biased region" description="Polar residues" evidence="1">
    <location>
        <begin position="171"/>
        <end position="182"/>
    </location>
</feature>
<evidence type="ECO:0000313" key="3">
    <source>
        <dbReference type="Proteomes" id="UP000758155"/>
    </source>
</evidence>
<keyword evidence="3" id="KW-1185">Reference proteome</keyword>
<comment type="caution">
    <text evidence="2">The sequence shown here is derived from an EMBL/GenBank/DDBJ whole genome shotgun (WGS) entry which is preliminary data.</text>
</comment>
<name>A0A9P4WU89_9PLEO</name>
<feature type="compositionally biased region" description="Polar residues" evidence="1">
    <location>
        <begin position="151"/>
        <end position="162"/>
    </location>
</feature>
<dbReference type="EMBL" id="SWKV01000017">
    <property type="protein sequence ID" value="KAF3042106.1"/>
    <property type="molecule type" value="Genomic_DNA"/>
</dbReference>
<proteinExistence type="predicted"/>
<feature type="compositionally biased region" description="Low complexity" evidence="1">
    <location>
        <begin position="119"/>
        <end position="135"/>
    </location>
</feature>